<accession>A0A8H6AE68</accession>
<keyword evidence="1" id="KW-0812">Transmembrane</keyword>
<feature type="transmembrane region" description="Helical" evidence="1">
    <location>
        <begin position="32"/>
        <end position="51"/>
    </location>
</feature>
<reference evidence="2 3" key="1">
    <citation type="submission" date="2019-04" db="EMBL/GenBank/DDBJ databases">
        <title>Aspergillus burnettii sp. nov., novel species from soil in southeast Queensland.</title>
        <authorList>
            <person name="Gilchrist C.L.M."/>
            <person name="Pitt J.I."/>
            <person name="Lange L."/>
            <person name="Lacey H.J."/>
            <person name="Vuong D."/>
            <person name="Midgley D.J."/>
            <person name="Greenfield P."/>
            <person name="Bradbury M."/>
            <person name="Lacey E."/>
            <person name="Busk P.K."/>
            <person name="Pilgaard B."/>
            <person name="Chooi Y.H."/>
            <person name="Piggott A.M."/>
        </authorList>
    </citation>
    <scope>NUCLEOTIDE SEQUENCE [LARGE SCALE GENOMIC DNA]</scope>
    <source>
        <strain evidence="2 3">FRR 5400</strain>
    </source>
</reference>
<keyword evidence="3" id="KW-1185">Reference proteome</keyword>
<gene>
    <name evidence="2" type="ORF">ETB97_008250</name>
</gene>
<dbReference type="EMBL" id="SPNV01000037">
    <property type="protein sequence ID" value="KAF5864253.1"/>
    <property type="molecule type" value="Genomic_DNA"/>
</dbReference>
<dbReference type="Proteomes" id="UP000541154">
    <property type="component" value="Unassembled WGS sequence"/>
</dbReference>
<evidence type="ECO:0000313" key="2">
    <source>
        <dbReference type="EMBL" id="KAF5864253.1"/>
    </source>
</evidence>
<dbReference type="AlphaFoldDB" id="A0A8H6AE68"/>
<keyword evidence="1" id="KW-1133">Transmembrane helix</keyword>
<comment type="caution">
    <text evidence="2">The sequence shown here is derived from an EMBL/GenBank/DDBJ whole genome shotgun (WGS) entry which is preliminary data.</text>
</comment>
<organism evidence="2 3">
    <name type="scientific">Petromyces alliaceus</name>
    <name type="common">Aspergillus alliaceus</name>
    <dbReference type="NCBI Taxonomy" id="209559"/>
    <lineage>
        <taxon>Eukaryota</taxon>
        <taxon>Fungi</taxon>
        <taxon>Dikarya</taxon>
        <taxon>Ascomycota</taxon>
        <taxon>Pezizomycotina</taxon>
        <taxon>Eurotiomycetes</taxon>
        <taxon>Eurotiomycetidae</taxon>
        <taxon>Eurotiales</taxon>
        <taxon>Aspergillaceae</taxon>
        <taxon>Aspergillus</taxon>
        <taxon>Aspergillus subgen. Circumdati</taxon>
    </lineage>
</organism>
<sequence length="106" mass="11806">MLLAYLSPVCCKKNHIGRSNEFLQRPPALEPFAILDFFVEIIFVLIGLHVLQIRIAYIRQLVPAEHGVDGLGQLSAAFFVDAASVNPGAYSYPSLAPIAKKRWILR</sequence>
<keyword evidence="1" id="KW-0472">Membrane</keyword>
<proteinExistence type="predicted"/>
<protein>
    <submittedName>
        <fullName evidence="2">Uncharacterized protein</fullName>
    </submittedName>
</protein>
<name>A0A8H6AE68_PETAA</name>
<evidence type="ECO:0000313" key="3">
    <source>
        <dbReference type="Proteomes" id="UP000541154"/>
    </source>
</evidence>
<evidence type="ECO:0000256" key="1">
    <source>
        <dbReference type="SAM" id="Phobius"/>
    </source>
</evidence>